<evidence type="ECO:0000313" key="4">
    <source>
        <dbReference type="EMBL" id="HGH60868.1"/>
    </source>
</evidence>
<feature type="domain" description="C4-type zinc ribbon" evidence="2">
    <location>
        <begin position="198"/>
        <end position="229"/>
    </location>
</feature>
<dbReference type="InterPro" id="IPR052376">
    <property type="entry name" value="Oxidative_Scav/Glycosyltrans"/>
</dbReference>
<name>A0A7C4ARK3_9BACT</name>
<sequence>MKEQLALLEQLQKIDNEIDVYEKDLARLPEEIQEIARSLVVSRRDISELKEKLEHAEKSLKKREQDLAVEQDKIKRSERRLLGIKNVKEYNALSREIKLGKKVAGEIEENVLTLMNEVEGLRKVLERREGEYAELEERLAKKKAEAEAVGARAKKLLSKLNSEKEKITVSLDRDYLKRYLTVKKVRGNAVAEMSNGICTACHMSVPPQLNIRVLKQEELIMCPNCHRILYVRPENIPEYNKLDA</sequence>
<keyword evidence="1" id="KW-0175">Coiled coil</keyword>
<dbReference type="AlphaFoldDB" id="A0A7C4ARK3"/>
<dbReference type="PANTHER" id="PTHR39082">
    <property type="entry name" value="PHOSPHOLIPASE C-BETA-2-RELATED"/>
    <property type="match status" value="1"/>
</dbReference>
<gene>
    <name evidence="4" type="ORF">ENV54_06180</name>
</gene>
<dbReference type="PANTHER" id="PTHR39082:SF1">
    <property type="entry name" value="SCAVENGER RECEPTOR CLASS A MEMBER 3"/>
    <property type="match status" value="1"/>
</dbReference>
<organism evidence="4">
    <name type="scientific">Desulfomonile tiedjei</name>
    <dbReference type="NCBI Taxonomy" id="2358"/>
    <lineage>
        <taxon>Bacteria</taxon>
        <taxon>Pseudomonadati</taxon>
        <taxon>Thermodesulfobacteriota</taxon>
        <taxon>Desulfomonilia</taxon>
        <taxon>Desulfomonilales</taxon>
        <taxon>Desulfomonilaceae</taxon>
        <taxon>Desulfomonile</taxon>
    </lineage>
</organism>
<dbReference type="InterPro" id="IPR003743">
    <property type="entry name" value="Zf-RING_7"/>
</dbReference>
<feature type="domain" description="CT398-like coiled coil hairpin" evidence="3">
    <location>
        <begin position="11"/>
        <end position="182"/>
    </location>
</feature>
<protein>
    <submittedName>
        <fullName evidence="4">Uncharacterized protein</fullName>
    </submittedName>
</protein>
<accession>A0A7C4ARK3</accession>
<dbReference type="EMBL" id="DTGT01000189">
    <property type="protein sequence ID" value="HGH60868.1"/>
    <property type="molecule type" value="Genomic_DNA"/>
</dbReference>
<dbReference type="InterPro" id="IPR056003">
    <property type="entry name" value="CT398_CC_hairpin"/>
</dbReference>
<evidence type="ECO:0000259" key="2">
    <source>
        <dbReference type="Pfam" id="PF02591"/>
    </source>
</evidence>
<reference evidence="4" key="1">
    <citation type="journal article" date="2020" name="mSystems">
        <title>Genome- and Community-Level Interaction Insights into Carbon Utilization and Element Cycling Functions of Hydrothermarchaeota in Hydrothermal Sediment.</title>
        <authorList>
            <person name="Zhou Z."/>
            <person name="Liu Y."/>
            <person name="Xu W."/>
            <person name="Pan J."/>
            <person name="Luo Z.H."/>
            <person name="Li M."/>
        </authorList>
    </citation>
    <scope>NUCLEOTIDE SEQUENCE [LARGE SCALE GENOMIC DNA]</scope>
    <source>
        <strain evidence="4">SpSt-769</strain>
    </source>
</reference>
<evidence type="ECO:0000259" key="3">
    <source>
        <dbReference type="Pfam" id="PF24481"/>
    </source>
</evidence>
<proteinExistence type="predicted"/>
<dbReference type="Gene3D" id="1.10.287.1490">
    <property type="match status" value="1"/>
</dbReference>
<dbReference type="Pfam" id="PF24481">
    <property type="entry name" value="CT398_CC"/>
    <property type="match status" value="1"/>
</dbReference>
<dbReference type="Pfam" id="PF02591">
    <property type="entry name" value="Zn_ribbon_9"/>
    <property type="match status" value="1"/>
</dbReference>
<feature type="coiled-coil region" evidence="1">
    <location>
        <begin position="118"/>
        <end position="152"/>
    </location>
</feature>
<comment type="caution">
    <text evidence="4">The sequence shown here is derived from an EMBL/GenBank/DDBJ whole genome shotgun (WGS) entry which is preliminary data.</text>
</comment>
<feature type="coiled-coil region" evidence="1">
    <location>
        <begin position="4"/>
        <end position="80"/>
    </location>
</feature>
<evidence type="ECO:0000256" key="1">
    <source>
        <dbReference type="SAM" id="Coils"/>
    </source>
</evidence>